<dbReference type="Pfam" id="PF00080">
    <property type="entry name" value="Sod_Cu"/>
    <property type="match status" value="1"/>
</dbReference>
<protein>
    <submittedName>
        <fullName evidence="4">Cu-Zn family superoxide dismutase</fullName>
        <ecNumber evidence="4">1.15.1.1</ecNumber>
    </submittedName>
</protein>
<organism evidence="4 5">
    <name type="scientific">Nonomuraea endophytica</name>
    <dbReference type="NCBI Taxonomy" id="714136"/>
    <lineage>
        <taxon>Bacteria</taxon>
        <taxon>Bacillati</taxon>
        <taxon>Actinomycetota</taxon>
        <taxon>Actinomycetes</taxon>
        <taxon>Streptosporangiales</taxon>
        <taxon>Streptosporangiaceae</taxon>
        <taxon>Nonomuraea</taxon>
    </lineage>
</organism>
<dbReference type="GO" id="GO:0046872">
    <property type="term" value="F:metal ion binding"/>
    <property type="evidence" value="ECO:0007669"/>
    <property type="project" value="InterPro"/>
</dbReference>
<keyword evidence="2" id="KW-0732">Signal</keyword>
<evidence type="ECO:0000256" key="2">
    <source>
        <dbReference type="SAM" id="SignalP"/>
    </source>
</evidence>
<dbReference type="Proteomes" id="UP000568380">
    <property type="component" value="Unassembled WGS sequence"/>
</dbReference>
<feature type="chain" id="PRO_5038582439" evidence="2">
    <location>
        <begin position="23"/>
        <end position="181"/>
    </location>
</feature>
<evidence type="ECO:0000259" key="3">
    <source>
        <dbReference type="Pfam" id="PF00080"/>
    </source>
</evidence>
<evidence type="ECO:0000313" key="4">
    <source>
        <dbReference type="EMBL" id="MBB5076619.1"/>
    </source>
</evidence>
<keyword evidence="5" id="KW-1185">Reference proteome</keyword>
<feature type="signal peptide" evidence="2">
    <location>
        <begin position="1"/>
        <end position="22"/>
    </location>
</feature>
<dbReference type="InterPro" id="IPR036423">
    <property type="entry name" value="SOD-like_Cu/Zn_dom_sf"/>
</dbReference>
<dbReference type="EMBL" id="JACHIN010000002">
    <property type="protein sequence ID" value="MBB5076619.1"/>
    <property type="molecule type" value="Genomic_DNA"/>
</dbReference>
<dbReference type="PROSITE" id="PS51257">
    <property type="entry name" value="PROKAR_LIPOPROTEIN"/>
    <property type="match status" value="1"/>
</dbReference>
<accession>A0A7W7ZZI0</accession>
<gene>
    <name evidence="4" type="ORF">HNR40_002083</name>
</gene>
<proteinExistence type="inferred from homology"/>
<name>A0A7W7ZZI0_9ACTN</name>
<comment type="caution">
    <text evidence="4">The sequence shown here is derived from an EMBL/GenBank/DDBJ whole genome shotgun (WGS) entry which is preliminary data.</text>
</comment>
<dbReference type="Gene3D" id="2.60.40.200">
    <property type="entry name" value="Superoxide dismutase, copper/zinc binding domain"/>
    <property type="match status" value="1"/>
</dbReference>
<reference evidence="4 5" key="1">
    <citation type="submission" date="2020-08" db="EMBL/GenBank/DDBJ databases">
        <title>Genomic Encyclopedia of Type Strains, Phase IV (KMG-IV): sequencing the most valuable type-strain genomes for metagenomic binning, comparative biology and taxonomic classification.</title>
        <authorList>
            <person name="Goeker M."/>
        </authorList>
    </citation>
    <scope>NUCLEOTIDE SEQUENCE [LARGE SCALE GENOMIC DNA]</scope>
    <source>
        <strain evidence="4 5">DSM 45385</strain>
    </source>
</reference>
<sequence>MRRPAILLSLFVPLLAAGCTQSATPAAAPSPPAAVTLKGAGRFTDADTAAIAYDRKLAPAGSQASLTAESIGGRTTSSLVVEGLLPKRAYGAHLHTNPCGAKPDDAGPHFQHHGTSANAANEVWLDLTTDAEGTGRATARNDWTLEPGHLPRALVIHAQPTTSTGPSAGTAGPRVACLTLN</sequence>
<keyword evidence="4" id="KW-0560">Oxidoreductase</keyword>
<comment type="similarity">
    <text evidence="1">Belongs to the Cu-Zn superoxide dismutase family.</text>
</comment>
<dbReference type="InterPro" id="IPR001424">
    <property type="entry name" value="SOD_Cu_Zn_dom"/>
</dbReference>
<dbReference type="AlphaFoldDB" id="A0A7W7ZZI0"/>
<dbReference type="SUPFAM" id="SSF49329">
    <property type="entry name" value="Cu,Zn superoxide dismutase-like"/>
    <property type="match status" value="1"/>
</dbReference>
<feature type="domain" description="Superoxide dismutase copper/zinc binding" evidence="3">
    <location>
        <begin position="65"/>
        <end position="177"/>
    </location>
</feature>
<evidence type="ECO:0000256" key="1">
    <source>
        <dbReference type="ARBA" id="ARBA00010457"/>
    </source>
</evidence>
<evidence type="ECO:0000313" key="5">
    <source>
        <dbReference type="Proteomes" id="UP000568380"/>
    </source>
</evidence>
<dbReference type="GO" id="GO:0004784">
    <property type="term" value="F:superoxide dismutase activity"/>
    <property type="evidence" value="ECO:0007669"/>
    <property type="project" value="UniProtKB-EC"/>
</dbReference>
<dbReference type="RefSeq" id="WP_184960102.1">
    <property type="nucleotide sequence ID" value="NZ_JACHIN010000002.1"/>
</dbReference>
<dbReference type="EC" id="1.15.1.1" evidence="4"/>